<dbReference type="PROSITE" id="PS51257">
    <property type="entry name" value="PROKAR_LIPOPROTEIN"/>
    <property type="match status" value="1"/>
</dbReference>
<comment type="caution">
    <text evidence="2">The sequence shown here is derived from an EMBL/GenBank/DDBJ whole genome shotgun (WGS) entry which is preliminary data.</text>
</comment>
<evidence type="ECO:0000313" key="2">
    <source>
        <dbReference type="EMBL" id="KJF40703.1"/>
    </source>
</evidence>
<accession>A0A0D8J4J1</accession>
<feature type="signal peptide" evidence="1">
    <location>
        <begin position="1"/>
        <end position="25"/>
    </location>
</feature>
<keyword evidence="3" id="KW-1185">Reference proteome</keyword>
<dbReference type="AlphaFoldDB" id="A0A0D8J4J1"/>
<protein>
    <recommendedName>
        <fullName evidence="4">DUF5666 domain-containing protein</fullName>
    </recommendedName>
</protein>
<dbReference type="GeneID" id="42856122"/>
<evidence type="ECO:0000313" key="3">
    <source>
        <dbReference type="Proteomes" id="UP000032483"/>
    </source>
</evidence>
<organism evidence="2 3">
    <name type="scientific">Ruthenibacterium lactatiformans</name>
    <dbReference type="NCBI Taxonomy" id="1550024"/>
    <lineage>
        <taxon>Bacteria</taxon>
        <taxon>Bacillati</taxon>
        <taxon>Bacillota</taxon>
        <taxon>Clostridia</taxon>
        <taxon>Eubacteriales</taxon>
        <taxon>Oscillospiraceae</taxon>
        <taxon>Ruthenibacterium</taxon>
    </lineage>
</organism>
<feature type="chain" id="PRO_5038827984" description="DUF5666 domain-containing protein" evidence="1">
    <location>
        <begin position="26"/>
        <end position="425"/>
    </location>
</feature>
<gene>
    <name evidence="2" type="ORF">TQ39_05725</name>
</gene>
<keyword evidence="1" id="KW-0732">Signal</keyword>
<name>A0A0D8J4J1_9FIRM</name>
<reference evidence="2" key="1">
    <citation type="submission" date="2015-02" db="EMBL/GenBank/DDBJ databases">
        <title>A novel member of the family Ruminococcaceae isolated from human feces.</title>
        <authorList>
            <person name="Shkoporov A.N."/>
            <person name="Chaplin A.V."/>
            <person name="Motuzova O.V."/>
            <person name="Kafarskaia L.I."/>
            <person name="Khokhlova E.V."/>
            <person name="Efimov B.A."/>
        </authorList>
    </citation>
    <scope>NUCLEOTIDE SEQUENCE [LARGE SCALE GENOMIC DNA]</scope>
    <source>
        <strain evidence="2">585-1</strain>
    </source>
</reference>
<proteinExistence type="predicted"/>
<evidence type="ECO:0000256" key="1">
    <source>
        <dbReference type="SAM" id="SignalP"/>
    </source>
</evidence>
<dbReference type="EMBL" id="JXXK01000005">
    <property type="protein sequence ID" value="KJF40703.1"/>
    <property type="molecule type" value="Genomic_DNA"/>
</dbReference>
<dbReference type="Proteomes" id="UP000032483">
    <property type="component" value="Unassembled WGS sequence"/>
</dbReference>
<evidence type="ECO:0008006" key="4">
    <source>
        <dbReference type="Google" id="ProtNLM"/>
    </source>
</evidence>
<dbReference type="RefSeq" id="WP_050004839.1">
    <property type="nucleotide sequence ID" value="NZ_CAUWGP010000003.1"/>
</dbReference>
<sequence>MKKRCVAVLTAALCLMLVLGLQACAGSGGGRPIQDPQAGTVLPEGAKKEEGVVLDASDGQFILRAAGGGEYVFRMDGAEDMVEGGVQAGQYVRIWYDGVLTDTNARNVKLLRIEAAQETQPDSLSMGSTADGVVTAFDEESITLRTAGGETYTFAAGRSVRALKGEPREGMWARVYFDGAPDGAVVSRVTARVSEGDVFTLAGRIRAVDEKADTITFLADTGERYIFALGFAEVDMPDGLRAGSRAVLSYSGSAAPEDTSHAMLLRVQAEKLADAQAVRGTVCSVNSKQGSIGVCTADGRVLAFYTGKSLTGQQGGVEPGDGVRVTYSGCISGESTRSAQLLSLEVTARKDANKSAVLGTVRAVSDTALTLAAADGRTLKFEAVPGKSFPEELKKGDTVRVSYTGWIEGEDTSEAVYASVSRAYA</sequence>